<accession>A0A937CSG9</accession>
<dbReference type="PANTHER" id="PTHR42928:SF5">
    <property type="entry name" value="BLR1237 PROTEIN"/>
    <property type="match status" value="1"/>
</dbReference>
<dbReference type="Gene3D" id="3.40.190.150">
    <property type="entry name" value="Bordetella uptake gene, domain 1"/>
    <property type="match status" value="1"/>
</dbReference>
<comment type="caution">
    <text evidence="3">The sequence shown here is derived from an EMBL/GenBank/DDBJ whole genome shotgun (WGS) entry which is preliminary data.</text>
</comment>
<dbReference type="RefSeq" id="WP_201672667.1">
    <property type="nucleotide sequence ID" value="NZ_JAEQNE010000001.1"/>
</dbReference>
<gene>
    <name evidence="3" type="ORF">JJ685_02940</name>
</gene>
<dbReference type="CDD" id="cd13578">
    <property type="entry name" value="PBP2_Bug27"/>
    <property type="match status" value="1"/>
</dbReference>
<dbReference type="Pfam" id="PF03401">
    <property type="entry name" value="TctC"/>
    <property type="match status" value="1"/>
</dbReference>
<keyword evidence="2" id="KW-0732">Signal</keyword>
<comment type="similarity">
    <text evidence="1">Belongs to the UPF0065 (bug) family.</text>
</comment>
<evidence type="ECO:0000256" key="2">
    <source>
        <dbReference type="SAM" id="SignalP"/>
    </source>
</evidence>
<sequence length="326" mass="34055">MRATSSIRRGLLALAALAIGCCATGAQAQAYPQKPVKLVVPFAAGGTTSILARLLAERLTQGLGQPFVVDNRPGAGGNVGMDAVAKADPDGYTLLMGPIGLAINPALYPKMAFDPQRDFAPIGLYAGVPNLLVVHPSVPANNVAELIAHARANPGKLAYASNGNGTSSHLAAEMLKAAAGLYILHIPYRGGAPAMQDLLAGQVQMLFDQMPAVLPQVQGGRVRALGVSSTKRSAAAPDVPAIAESLKGFDMTVWFGILAPKGTPTQIVTRLNAEMLKVLNDPAFQAQLAKMGVTPMPSSPEEFARYITAETTRWARVVKDSGARID</sequence>
<dbReference type="InterPro" id="IPR042100">
    <property type="entry name" value="Bug_dom1"/>
</dbReference>
<dbReference type="PIRSF" id="PIRSF017082">
    <property type="entry name" value="YflP"/>
    <property type="match status" value="1"/>
</dbReference>
<proteinExistence type="inferred from homology"/>
<feature type="signal peptide" evidence="2">
    <location>
        <begin position="1"/>
        <end position="28"/>
    </location>
</feature>
<evidence type="ECO:0000313" key="3">
    <source>
        <dbReference type="EMBL" id="MBL0390092.1"/>
    </source>
</evidence>
<dbReference type="InterPro" id="IPR005064">
    <property type="entry name" value="BUG"/>
</dbReference>
<name>A0A937CSG9_9BURK</name>
<keyword evidence="4" id="KW-1185">Reference proteome</keyword>
<feature type="chain" id="PRO_5038086215" evidence="2">
    <location>
        <begin position="29"/>
        <end position="326"/>
    </location>
</feature>
<protein>
    <submittedName>
        <fullName evidence="3">Tripartite tricarboxylate transporter substrate binding protein</fullName>
    </submittedName>
</protein>
<dbReference type="Proteomes" id="UP000599109">
    <property type="component" value="Unassembled WGS sequence"/>
</dbReference>
<reference evidence="3 4" key="1">
    <citation type="journal article" date="2017" name="Int. J. Syst. Evol. Microbiol.">
        <title>Ramlibacter monticola sp. nov., isolated from forest soil.</title>
        <authorList>
            <person name="Chaudhary D.K."/>
            <person name="Kim J."/>
        </authorList>
    </citation>
    <scope>NUCLEOTIDE SEQUENCE [LARGE SCALE GENOMIC DNA]</scope>
    <source>
        <strain evidence="3 4">KACC 19175</strain>
    </source>
</reference>
<dbReference type="AlphaFoldDB" id="A0A937CSG9"/>
<dbReference type="Gene3D" id="3.40.190.10">
    <property type="entry name" value="Periplasmic binding protein-like II"/>
    <property type="match status" value="1"/>
</dbReference>
<dbReference type="SUPFAM" id="SSF53850">
    <property type="entry name" value="Periplasmic binding protein-like II"/>
    <property type="match status" value="1"/>
</dbReference>
<evidence type="ECO:0000313" key="4">
    <source>
        <dbReference type="Proteomes" id="UP000599109"/>
    </source>
</evidence>
<dbReference type="PROSITE" id="PS51257">
    <property type="entry name" value="PROKAR_LIPOPROTEIN"/>
    <property type="match status" value="1"/>
</dbReference>
<evidence type="ECO:0000256" key="1">
    <source>
        <dbReference type="ARBA" id="ARBA00006987"/>
    </source>
</evidence>
<dbReference type="PANTHER" id="PTHR42928">
    <property type="entry name" value="TRICARBOXYLATE-BINDING PROTEIN"/>
    <property type="match status" value="1"/>
</dbReference>
<dbReference type="EMBL" id="JAEQNE010000001">
    <property type="protein sequence ID" value="MBL0390092.1"/>
    <property type="molecule type" value="Genomic_DNA"/>
</dbReference>
<organism evidence="3 4">
    <name type="scientific">Ramlibacter monticola</name>
    <dbReference type="NCBI Taxonomy" id="1926872"/>
    <lineage>
        <taxon>Bacteria</taxon>
        <taxon>Pseudomonadati</taxon>
        <taxon>Pseudomonadota</taxon>
        <taxon>Betaproteobacteria</taxon>
        <taxon>Burkholderiales</taxon>
        <taxon>Comamonadaceae</taxon>
        <taxon>Ramlibacter</taxon>
    </lineage>
</organism>